<evidence type="ECO:0000256" key="8">
    <source>
        <dbReference type="ARBA" id="ARBA00023062"/>
    </source>
</evidence>
<dbReference type="Gene3D" id="3.20.20.220">
    <property type="match status" value="1"/>
</dbReference>
<dbReference type="SUPFAM" id="SSF51730">
    <property type="entry name" value="FAD-linked oxidoreductase"/>
    <property type="match status" value="1"/>
</dbReference>
<dbReference type="InterPro" id="IPR008219">
    <property type="entry name" value="PRODH_bac_arc"/>
</dbReference>
<comment type="pathway">
    <text evidence="2">Amino-acid degradation; L-proline degradation into L-glutamate; L-glutamate from L-proline: step 1/2.</text>
</comment>
<comment type="caution">
    <text evidence="11">The sequence shown here is derived from an EMBL/GenBank/DDBJ whole genome shotgun (WGS) entry which is preliminary data.</text>
</comment>
<evidence type="ECO:0000259" key="10">
    <source>
        <dbReference type="Pfam" id="PF01619"/>
    </source>
</evidence>
<dbReference type="PANTHER" id="PTHR13914">
    <property type="entry name" value="PROLINE OXIDASE"/>
    <property type="match status" value="1"/>
</dbReference>
<dbReference type="AlphaFoldDB" id="A0ABD5RLX0"/>
<protein>
    <recommendedName>
        <fullName evidence="3">proline dehydrogenase</fullName>
        <ecNumber evidence="3">1.5.5.2</ecNumber>
    </recommendedName>
</protein>
<dbReference type="InterPro" id="IPR029041">
    <property type="entry name" value="FAD-linked_oxidoreductase-like"/>
</dbReference>
<evidence type="ECO:0000256" key="3">
    <source>
        <dbReference type="ARBA" id="ARBA00012695"/>
    </source>
</evidence>
<evidence type="ECO:0000313" key="12">
    <source>
        <dbReference type="Proteomes" id="UP001596099"/>
    </source>
</evidence>
<dbReference type="Proteomes" id="UP001596099">
    <property type="component" value="Unassembled WGS sequence"/>
</dbReference>
<dbReference type="GO" id="GO:0000166">
    <property type="term" value="F:nucleotide binding"/>
    <property type="evidence" value="ECO:0007669"/>
    <property type="project" value="UniProtKB-KW"/>
</dbReference>
<keyword evidence="4" id="KW-0285">Flavoprotein</keyword>
<comment type="cofactor">
    <cofactor evidence="1">
        <name>FAD</name>
        <dbReference type="ChEBI" id="CHEBI:57692"/>
    </cofactor>
</comment>
<proteinExistence type="predicted"/>
<evidence type="ECO:0000256" key="6">
    <source>
        <dbReference type="ARBA" id="ARBA00022827"/>
    </source>
</evidence>
<dbReference type="RefSeq" id="WP_247414298.1">
    <property type="nucleotide sequence ID" value="NZ_JALLGW010000001.1"/>
</dbReference>
<dbReference type="Pfam" id="PF01619">
    <property type="entry name" value="Pro_dh"/>
    <property type="match status" value="1"/>
</dbReference>
<dbReference type="PIRSF" id="PIRSF000196">
    <property type="entry name" value="Pro_dehydrog"/>
    <property type="match status" value="1"/>
</dbReference>
<keyword evidence="8" id="KW-0642">Proline metabolism</keyword>
<dbReference type="EC" id="1.5.5.2" evidence="3"/>
<gene>
    <name evidence="11" type="ORF">ACFPYI_08680</name>
</gene>
<name>A0ABD5RLX0_9EURY</name>
<sequence>MIPPVADRFVAGEDAAAVLDHVRRMEASGVKSICNLLGEHYQERDPADEDAAAYRSLLRDMPDSLDACVSVKPSQLGLQVGPSVFEENLASIVAVAEEEGRFVWVDMEDYTTIDTTIDAFEANVADHPEMGLCVQANMKRTDDDLRELVEYPGKLRLVKGAYDPPRELAHQGKAAVNEAYERHLEFLFREYDGTVGVGSHDPAMVERAIELHEEHGTDFEIQMLMGVREDAQVDLAREYEVYQYVPYGSRWLSYFYRRVLERKENALFALRAILS</sequence>
<keyword evidence="7" id="KW-0560">Oxidoreductase</keyword>
<dbReference type="InterPro" id="IPR015659">
    <property type="entry name" value="Proline_oxidase"/>
</dbReference>
<dbReference type="EMBL" id="JBHSQH010000001">
    <property type="protein sequence ID" value="MFC5971401.1"/>
    <property type="molecule type" value="Genomic_DNA"/>
</dbReference>
<dbReference type="PANTHER" id="PTHR13914:SF0">
    <property type="entry name" value="PROLINE DEHYDROGENASE 1, MITOCHONDRIAL"/>
    <property type="match status" value="1"/>
</dbReference>
<accession>A0ABD5RLX0</accession>
<evidence type="ECO:0000256" key="1">
    <source>
        <dbReference type="ARBA" id="ARBA00001974"/>
    </source>
</evidence>
<evidence type="ECO:0000313" key="11">
    <source>
        <dbReference type="EMBL" id="MFC5971401.1"/>
    </source>
</evidence>
<dbReference type="GO" id="GO:0004657">
    <property type="term" value="F:proline dehydrogenase activity"/>
    <property type="evidence" value="ECO:0007669"/>
    <property type="project" value="UniProtKB-EC"/>
</dbReference>
<evidence type="ECO:0000256" key="5">
    <source>
        <dbReference type="ARBA" id="ARBA00022741"/>
    </source>
</evidence>
<evidence type="ECO:0000256" key="9">
    <source>
        <dbReference type="ARBA" id="ARBA00048779"/>
    </source>
</evidence>
<reference evidence="11 12" key="1">
    <citation type="journal article" date="2019" name="Int. J. Syst. Evol. Microbiol.">
        <title>The Global Catalogue of Microorganisms (GCM) 10K type strain sequencing project: providing services to taxonomists for standard genome sequencing and annotation.</title>
        <authorList>
            <consortium name="The Broad Institute Genomics Platform"/>
            <consortium name="The Broad Institute Genome Sequencing Center for Infectious Disease"/>
            <person name="Wu L."/>
            <person name="Ma J."/>
        </authorList>
    </citation>
    <scope>NUCLEOTIDE SEQUENCE [LARGE SCALE GENOMIC DNA]</scope>
    <source>
        <strain evidence="11 12">CGMCC 1.12543</strain>
    </source>
</reference>
<keyword evidence="6" id="KW-0274">FAD</keyword>
<feature type="domain" description="Proline dehydrogenase" evidence="10">
    <location>
        <begin position="19"/>
        <end position="268"/>
    </location>
</feature>
<evidence type="ECO:0000256" key="4">
    <source>
        <dbReference type="ARBA" id="ARBA00022630"/>
    </source>
</evidence>
<dbReference type="GO" id="GO:0006560">
    <property type="term" value="P:proline metabolic process"/>
    <property type="evidence" value="ECO:0007669"/>
    <property type="project" value="UniProtKB-KW"/>
</dbReference>
<keyword evidence="12" id="KW-1185">Reference proteome</keyword>
<keyword evidence="5" id="KW-0547">Nucleotide-binding</keyword>
<evidence type="ECO:0000256" key="2">
    <source>
        <dbReference type="ARBA" id="ARBA00004739"/>
    </source>
</evidence>
<dbReference type="InterPro" id="IPR002872">
    <property type="entry name" value="Proline_DH_dom"/>
</dbReference>
<comment type="catalytic activity">
    <reaction evidence="9">
        <text>L-proline + a quinone = (S)-1-pyrroline-5-carboxylate + a quinol + H(+)</text>
        <dbReference type="Rhea" id="RHEA:23784"/>
        <dbReference type="ChEBI" id="CHEBI:15378"/>
        <dbReference type="ChEBI" id="CHEBI:17388"/>
        <dbReference type="ChEBI" id="CHEBI:24646"/>
        <dbReference type="ChEBI" id="CHEBI:60039"/>
        <dbReference type="ChEBI" id="CHEBI:132124"/>
        <dbReference type="EC" id="1.5.5.2"/>
    </reaction>
</comment>
<evidence type="ECO:0000256" key="7">
    <source>
        <dbReference type="ARBA" id="ARBA00023002"/>
    </source>
</evidence>
<organism evidence="11 12">
    <name type="scientific">Halomarina salina</name>
    <dbReference type="NCBI Taxonomy" id="1872699"/>
    <lineage>
        <taxon>Archaea</taxon>
        <taxon>Methanobacteriati</taxon>
        <taxon>Methanobacteriota</taxon>
        <taxon>Stenosarchaea group</taxon>
        <taxon>Halobacteria</taxon>
        <taxon>Halobacteriales</taxon>
        <taxon>Natronomonadaceae</taxon>
        <taxon>Halomarina</taxon>
    </lineage>
</organism>